<dbReference type="Proteomes" id="UP000035740">
    <property type="component" value="Unassembled WGS sequence"/>
</dbReference>
<dbReference type="Gramene" id="KMS94941">
    <property type="protein sequence ID" value="KMS94941"/>
    <property type="gene ID" value="BVRB_013910"/>
</dbReference>
<sequence length="46" mass="5016">MSGRSSLQSFDAAVLPLKFTGRTKRRIPCRSDFVGQIRASLSSSLS</sequence>
<name>A0A0J8B1S7_BETVV</name>
<accession>A0A0J8B1S7</accession>
<evidence type="ECO:0000313" key="1">
    <source>
        <dbReference type="EMBL" id="KMS94941.1"/>
    </source>
</evidence>
<dbReference type="AlphaFoldDB" id="A0A0J8B1S7"/>
<protein>
    <submittedName>
        <fullName evidence="1">Uncharacterized protein</fullName>
    </submittedName>
</protein>
<dbReference type="EMBL" id="KQ090650">
    <property type="protein sequence ID" value="KMS94941.1"/>
    <property type="molecule type" value="Genomic_DNA"/>
</dbReference>
<keyword evidence="2" id="KW-1185">Reference proteome</keyword>
<organism evidence="1 2">
    <name type="scientific">Beta vulgaris subsp. vulgaris</name>
    <name type="common">Beet</name>
    <dbReference type="NCBI Taxonomy" id="3555"/>
    <lineage>
        <taxon>Eukaryota</taxon>
        <taxon>Viridiplantae</taxon>
        <taxon>Streptophyta</taxon>
        <taxon>Embryophyta</taxon>
        <taxon>Tracheophyta</taxon>
        <taxon>Spermatophyta</taxon>
        <taxon>Magnoliopsida</taxon>
        <taxon>eudicotyledons</taxon>
        <taxon>Gunneridae</taxon>
        <taxon>Pentapetalae</taxon>
        <taxon>Caryophyllales</taxon>
        <taxon>Chenopodiaceae</taxon>
        <taxon>Betoideae</taxon>
        <taxon>Beta</taxon>
    </lineage>
</organism>
<gene>
    <name evidence="1" type="ORF">BVRB_013910</name>
</gene>
<proteinExistence type="predicted"/>
<evidence type="ECO:0000313" key="2">
    <source>
        <dbReference type="Proteomes" id="UP000035740"/>
    </source>
</evidence>
<reference evidence="1 2" key="1">
    <citation type="journal article" date="2014" name="Nature">
        <title>The genome of the recently domesticated crop plant sugar beet (Beta vulgaris).</title>
        <authorList>
            <person name="Dohm J.C."/>
            <person name="Minoche A.E."/>
            <person name="Holtgrawe D."/>
            <person name="Capella-Gutierrez S."/>
            <person name="Zakrzewski F."/>
            <person name="Tafer H."/>
            <person name="Rupp O."/>
            <person name="Sorensen T.R."/>
            <person name="Stracke R."/>
            <person name="Reinhardt R."/>
            <person name="Goesmann A."/>
            <person name="Kraft T."/>
            <person name="Schulz B."/>
            <person name="Stadler P.F."/>
            <person name="Schmidt T."/>
            <person name="Gabaldon T."/>
            <person name="Lehrach H."/>
            <person name="Weisshaar B."/>
            <person name="Himmelbauer H."/>
        </authorList>
    </citation>
    <scope>NUCLEOTIDE SEQUENCE [LARGE SCALE GENOMIC DNA]</scope>
    <source>
        <tissue evidence="1">Taproot</tissue>
    </source>
</reference>